<dbReference type="InParanoid" id="A0A0C3DW36"/>
<gene>
    <name evidence="7" type="ORF">SCLCIDRAFT_23202</name>
</gene>
<feature type="transmembrane region" description="Helical" evidence="6">
    <location>
        <begin position="189"/>
        <end position="207"/>
    </location>
</feature>
<comment type="similarity">
    <text evidence="2">Belongs to the multi antimicrobial extrusion (MATE) (TC 2.A.66.1) family.</text>
</comment>
<evidence type="ECO:0000313" key="8">
    <source>
        <dbReference type="Proteomes" id="UP000053989"/>
    </source>
</evidence>
<keyword evidence="3 6" id="KW-0812">Transmembrane</keyword>
<feature type="transmembrane region" description="Helical" evidence="6">
    <location>
        <begin position="288"/>
        <end position="309"/>
    </location>
</feature>
<evidence type="ECO:0000313" key="7">
    <source>
        <dbReference type="EMBL" id="KIM64790.1"/>
    </source>
</evidence>
<dbReference type="HOGENOM" id="CLU_012893_1_2_1"/>
<feature type="transmembrane region" description="Helical" evidence="6">
    <location>
        <begin position="227"/>
        <end position="244"/>
    </location>
</feature>
<dbReference type="PANTHER" id="PTHR11206">
    <property type="entry name" value="MULTIDRUG RESISTANCE PROTEIN"/>
    <property type="match status" value="1"/>
</dbReference>
<dbReference type="CDD" id="cd13132">
    <property type="entry name" value="MATE_eukaryotic"/>
    <property type="match status" value="1"/>
</dbReference>
<dbReference type="OrthoDB" id="2126698at2759"/>
<keyword evidence="4 6" id="KW-1133">Transmembrane helix</keyword>
<dbReference type="GO" id="GO:0016020">
    <property type="term" value="C:membrane"/>
    <property type="evidence" value="ECO:0007669"/>
    <property type="project" value="UniProtKB-SubCell"/>
</dbReference>
<dbReference type="FunCoup" id="A0A0C3DW36">
    <property type="interactions" value="120"/>
</dbReference>
<feature type="transmembrane region" description="Helical" evidence="6">
    <location>
        <begin position="256"/>
        <end position="276"/>
    </location>
</feature>
<dbReference type="EMBL" id="KN822026">
    <property type="protein sequence ID" value="KIM64790.1"/>
    <property type="molecule type" value="Genomic_DNA"/>
</dbReference>
<evidence type="ECO:0000256" key="5">
    <source>
        <dbReference type="ARBA" id="ARBA00023136"/>
    </source>
</evidence>
<proteinExistence type="inferred from homology"/>
<evidence type="ECO:0000256" key="6">
    <source>
        <dbReference type="SAM" id="Phobius"/>
    </source>
</evidence>
<dbReference type="Pfam" id="PF01554">
    <property type="entry name" value="MatE"/>
    <property type="match status" value="2"/>
</dbReference>
<organism evidence="7 8">
    <name type="scientific">Scleroderma citrinum Foug A</name>
    <dbReference type="NCBI Taxonomy" id="1036808"/>
    <lineage>
        <taxon>Eukaryota</taxon>
        <taxon>Fungi</taxon>
        <taxon>Dikarya</taxon>
        <taxon>Basidiomycota</taxon>
        <taxon>Agaricomycotina</taxon>
        <taxon>Agaricomycetes</taxon>
        <taxon>Agaricomycetidae</taxon>
        <taxon>Boletales</taxon>
        <taxon>Sclerodermatineae</taxon>
        <taxon>Sclerodermataceae</taxon>
        <taxon>Scleroderma</taxon>
    </lineage>
</organism>
<evidence type="ECO:0000256" key="4">
    <source>
        <dbReference type="ARBA" id="ARBA00022989"/>
    </source>
</evidence>
<dbReference type="NCBIfam" id="TIGR00797">
    <property type="entry name" value="matE"/>
    <property type="match status" value="1"/>
</dbReference>
<feature type="transmembrane region" description="Helical" evidence="6">
    <location>
        <begin position="407"/>
        <end position="426"/>
    </location>
</feature>
<comment type="subcellular location">
    <subcellularLocation>
        <location evidence="1">Membrane</location>
        <topology evidence="1">Multi-pass membrane protein</topology>
    </subcellularLocation>
</comment>
<protein>
    <recommendedName>
        <fullName evidence="9">MATE efflux family protein</fullName>
    </recommendedName>
</protein>
<feature type="transmembrane region" description="Helical" evidence="6">
    <location>
        <begin position="475"/>
        <end position="500"/>
    </location>
</feature>
<feature type="transmembrane region" description="Helical" evidence="6">
    <location>
        <begin position="446"/>
        <end position="468"/>
    </location>
</feature>
<evidence type="ECO:0000256" key="1">
    <source>
        <dbReference type="ARBA" id="ARBA00004141"/>
    </source>
</evidence>
<dbReference type="STRING" id="1036808.A0A0C3DW36"/>
<dbReference type="Proteomes" id="UP000053989">
    <property type="component" value="Unassembled WGS sequence"/>
</dbReference>
<keyword evidence="8" id="KW-1185">Reference proteome</keyword>
<evidence type="ECO:0000256" key="2">
    <source>
        <dbReference type="ARBA" id="ARBA00010199"/>
    </source>
</evidence>
<keyword evidence="5 6" id="KW-0472">Membrane</keyword>
<dbReference type="AlphaFoldDB" id="A0A0C3DW36"/>
<accession>A0A0C3DW36</accession>
<dbReference type="GO" id="GO:0015297">
    <property type="term" value="F:antiporter activity"/>
    <property type="evidence" value="ECO:0007669"/>
    <property type="project" value="InterPro"/>
</dbReference>
<dbReference type="InterPro" id="IPR045069">
    <property type="entry name" value="MATE_euk"/>
</dbReference>
<feature type="transmembrane region" description="Helical" evidence="6">
    <location>
        <begin position="506"/>
        <end position="528"/>
    </location>
</feature>
<sequence>MSHHHSTSQSLPHDYAILSHFNDDARHYQAYLPSVADADNEPSHPRGIPIRRVVSMADISERTPLIKHDPSIPCIHELSDDGDSACSEQSDSERVPSTQMFREELRTLTRYSLPVFASHVFEYSFILASVVTIGHISTVALAAGTLGMMTANVTGYAIAQGFASTLDTLLPAAWTSDTPHMIGLWTQRMVVMTAFGLIPILILWFNAEPVLLLLKQEPEVAHLAAVFLKYAAFGLPAYSFNCISRRYFQSQGLFSVPARIIMVTALFNAFLNWLFVYPLGLSFRGAPLATAISFNIVSLASILYGIFFVPRTAWHPIGRGVWQGWGLLGRLGIAGIGQVVSEWWTWELAGFAASMLGPVTLAAQSTLLVTASATYQAPFALSVAASVRIGNLLGEGKARRAEVVAKLSTAVAAVIGCIWWISFVILRKKWSYLFNNDPEVASMVSVVLPITAFSLVFDGVNAIGAGVLRARGKQVAGVLLNLSAFYVLGIPLGLLLTFHFGFQLGGLWIGLTAGLIYSSIGAVWIGIVRADWEAEVERARARVRGKGNGGKEEDAQR</sequence>
<evidence type="ECO:0008006" key="9">
    <source>
        <dbReference type="Google" id="ProtNLM"/>
    </source>
</evidence>
<dbReference type="GO" id="GO:0042910">
    <property type="term" value="F:xenobiotic transmembrane transporter activity"/>
    <property type="evidence" value="ECO:0007669"/>
    <property type="project" value="InterPro"/>
</dbReference>
<name>A0A0C3DW36_9AGAM</name>
<reference evidence="8" key="2">
    <citation type="submission" date="2015-01" db="EMBL/GenBank/DDBJ databases">
        <title>Evolutionary Origins and Diversification of the Mycorrhizal Mutualists.</title>
        <authorList>
            <consortium name="DOE Joint Genome Institute"/>
            <consortium name="Mycorrhizal Genomics Consortium"/>
            <person name="Kohler A."/>
            <person name="Kuo A."/>
            <person name="Nagy L.G."/>
            <person name="Floudas D."/>
            <person name="Copeland A."/>
            <person name="Barry K.W."/>
            <person name="Cichocki N."/>
            <person name="Veneault-Fourrey C."/>
            <person name="LaButti K."/>
            <person name="Lindquist E.A."/>
            <person name="Lipzen A."/>
            <person name="Lundell T."/>
            <person name="Morin E."/>
            <person name="Murat C."/>
            <person name="Riley R."/>
            <person name="Ohm R."/>
            <person name="Sun H."/>
            <person name="Tunlid A."/>
            <person name="Henrissat B."/>
            <person name="Grigoriev I.V."/>
            <person name="Hibbett D.S."/>
            <person name="Martin F."/>
        </authorList>
    </citation>
    <scope>NUCLEOTIDE SEQUENCE [LARGE SCALE GENOMIC DNA]</scope>
    <source>
        <strain evidence="8">Foug A</strain>
    </source>
</reference>
<dbReference type="GO" id="GO:1990961">
    <property type="term" value="P:xenobiotic detoxification by transmembrane export across the plasma membrane"/>
    <property type="evidence" value="ECO:0007669"/>
    <property type="project" value="InterPro"/>
</dbReference>
<dbReference type="InterPro" id="IPR002528">
    <property type="entry name" value="MATE_fam"/>
</dbReference>
<reference evidence="7 8" key="1">
    <citation type="submission" date="2014-04" db="EMBL/GenBank/DDBJ databases">
        <authorList>
            <consortium name="DOE Joint Genome Institute"/>
            <person name="Kuo A."/>
            <person name="Kohler A."/>
            <person name="Nagy L.G."/>
            <person name="Floudas D."/>
            <person name="Copeland A."/>
            <person name="Barry K.W."/>
            <person name="Cichocki N."/>
            <person name="Veneault-Fourrey C."/>
            <person name="LaButti K."/>
            <person name="Lindquist E.A."/>
            <person name="Lipzen A."/>
            <person name="Lundell T."/>
            <person name="Morin E."/>
            <person name="Murat C."/>
            <person name="Sun H."/>
            <person name="Tunlid A."/>
            <person name="Henrissat B."/>
            <person name="Grigoriev I.V."/>
            <person name="Hibbett D.S."/>
            <person name="Martin F."/>
            <person name="Nordberg H.P."/>
            <person name="Cantor M.N."/>
            <person name="Hua S.X."/>
        </authorList>
    </citation>
    <scope>NUCLEOTIDE SEQUENCE [LARGE SCALE GENOMIC DNA]</scope>
    <source>
        <strain evidence="7 8">Foug A</strain>
    </source>
</reference>
<evidence type="ECO:0000256" key="3">
    <source>
        <dbReference type="ARBA" id="ARBA00022692"/>
    </source>
</evidence>